<evidence type="ECO:0000259" key="5">
    <source>
        <dbReference type="Pfam" id="PF00551"/>
    </source>
</evidence>
<evidence type="ECO:0000256" key="4">
    <source>
        <dbReference type="ARBA" id="ARBA00022755"/>
    </source>
</evidence>
<protein>
    <recommendedName>
        <fullName evidence="2">phosphoribosylglycinamide formyltransferase 1</fullName>
        <ecNumber evidence="2">2.1.2.2</ecNumber>
    </recommendedName>
</protein>
<dbReference type="OrthoDB" id="6374765at2759"/>
<dbReference type="AlphaFoldDB" id="A0A7R8WQG6"/>
<dbReference type="InterPro" id="IPR036477">
    <property type="entry name" value="Formyl_transf_N_sf"/>
</dbReference>
<gene>
    <name evidence="6" type="ORF">CTOB1V02_LOCUS14001</name>
</gene>
<dbReference type="InterPro" id="IPR004607">
    <property type="entry name" value="GART"/>
</dbReference>
<dbReference type="GO" id="GO:0005829">
    <property type="term" value="C:cytosol"/>
    <property type="evidence" value="ECO:0007669"/>
    <property type="project" value="TreeGrafter"/>
</dbReference>
<dbReference type="PANTHER" id="PTHR43369:SF2">
    <property type="entry name" value="PHOSPHORIBOSYLGLYCINAMIDE FORMYLTRANSFERASE"/>
    <property type="match status" value="1"/>
</dbReference>
<keyword evidence="4" id="KW-0658">Purine biosynthesis</keyword>
<reference evidence="6" key="1">
    <citation type="submission" date="2020-11" db="EMBL/GenBank/DDBJ databases">
        <authorList>
            <person name="Tran Van P."/>
        </authorList>
    </citation>
    <scope>NUCLEOTIDE SEQUENCE</scope>
</reference>
<sequence>CRIVVLISGTGSNLQSIIDHIHDDELPAEVVAVISNRSTAGGLEKAQQAHIPTQVVDHQQFSGREAFDAALMAAIDQHQPDLVVLAGFMRILTDGFVTHYTGRMLNIHPSRLPLYKGLNTHQRALDAGDEYHGASVHFVTPDLDGGPVILQSELKIHPDHNAATLADDVREQEHQLYPLVIRWFCQGRVMLQDNIVVKDGEKLETPLQLHEMTL</sequence>
<dbReference type="GO" id="GO:0004644">
    <property type="term" value="F:phosphoribosylglycinamide formyltransferase activity"/>
    <property type="evidence" value="ECO:0007669"/>
    <property type="project" value="UniProtKB-EC"/>
</dbReference>
<feature type="non-terminal residue" evidence="6">
    <location>
        <position position="214"/>
    </location>
</feature>
<evidence type="ECO:0000256" key="3">
    <source>
        <dbReference type="ARBA" id="ARBA00022679"/>
    </source>
</evidence>
<proteinExistence type="inferred from homology"/>
<dbReference type="EC" id="2.1.2.2" evidence="2"/>
<keyword evidence="3" id="KW-0808">Transferase</keyword>
<dbReference type="SUPFAM" id="SSF53328">
    <property type="entry name" value="Formyltransferase"/>
    <property type="match status" value="1"/>
</dbReference>
<organism evidence="6">
    <name type="scientific">Cyprideis torosa</name>
    <dbReference type="NCBI Taxonomy" id="163714"/>
    <lineage>
        <taxon>Eukaryota</taxon>
        <taxon>Metazoa</taxon>
        <taxon>Ecdysozoa</taxon>
        <taxon>Arthropoda</taxon>
        <taxon>Crustacea</taxon>
        <taxon>Oligostraca</taxon>
        <taxon>Ostracoda</taxon>
        <taxon>Podocopa</taxon>
        <taxon>Podocopida</taxon>
        <taxon>Cytherocopina</taxon>
        <taxon>Cytheroidea</taxon>
        <taxon>Cytherideidae</taxon>
        <taxon>Cyprideis</taxon>
    </lineage>
</organism>
<dbReference type="GO" id="GO:0006189">
    <property type="term" value="P:'de novo' IMP biosynthetic process"/>
    <property type="evidence" value="ECO:0007669"/>
    <property type="project" value="InterPro"/>
</dbReference>
<dbReference type="HAMAP" id="MF_01930">
    <property type="entry name" value="PurN"/>
    <property type="match status" value="1"/>
</dbReference>
<name>A0A7R8WQG6_9CRUS</name>
<evidence type="ECO:0000313" key="6">
    <source>
        <dbReference type="EMBL" id="CAD7236186.1"/>
    </source>
</evidence>
<dbReference type="Gene3D" id="3.40.50.170">
    <property type="entry name" value="Formyl transferase, N-terminal domain"/>
    <property type="match status" value="1"/>
</dbReference>
<dbReference type="InterPro" id="IPR002376">
    <property type="entry name" value="Formyl_transf_N"/>
</dbReference>
<accession>A0A7R8WQG6</accession>
<feature type="domain" description="Formyl transferase N-terminal" evidence="5">
    <location>
        <begin position="2"/>
        <end position="181"/>
    </location>
</feature>
<feature type="non-terminal residue" evidence="6">
    <location>
        <position position="1"/>
    </location>
</feature>
<dbReference type="PANTHER" id="PTHR43369">
    <property type="entry name" value="PHOSPHORIBOSYLGLYCINAMIDE FORMYLTRANSFERASE"/>
    <property type="match status" value="1"/>
</dbReference>
<dbReference type="EMBL" id="OB677077">
    <property type="protein sequence ID" value="CAD7236186.1"/>
    <property type="molecule type" value="Genomic_DNA"/>
</dbReference>
<dbReference type="NCBIfam" id="TIGR00639">
    <property type="entry name" value="PurN"/>
    <property type="match status" value="1"/>
</dbReference>
<evidence type="ECO:0000256" key="2">
    <source>
        <dbReference type="ARBA" id="ARBA00012254"/>
    </source>
</evidence>
<dbReference type="Pfam" id="PF00551">
    <property type="entry name" value="Formyl_trans_N"/>
    <property type="match status" value="1"/>
</dbReference>
<comment type="pathway">
    <text evidence="1">Purine metabolism; IMP biosynthesis via de novo pathway; N(2)-formyl-N(1)-(5-phospho-D-ribosyl)glycinamide from N(1)-(5-phospho-D-ribosyl)glycinamide (10-formyl THF route): step 1/1.</text>
</comment>
<evidence type="ECO:0000256" key="1">
    <source>
        <dbReference type="ARBA" id="ARBA00005054"/>
    </source>
</evidence>
<dbReference type="CDD" id="cd08645">
    <property type="entry name" value="FMT_core_GART"/>
    <property type="match status" value="1"/>
</dbReference>